<keyword evidence="5" id="KW-0479">Metal-binding</keyword>
<evidence type="ECO:0000259" key="8">
    <source>
        <dbReference type="Pfam" id="PF13359"/>
    </source>
</evidence>
<dbReference type="GO" id="GO:0046872">
    <property type="term" value="F:metal ion binding"/>
    <property type="evidence" value="ECO:0007669"/>
    <property type="project" value="UniProtKB-KW"/>
</dbReference>
<dbReference type="OrthoDB" id="6627079at2759"/>
<evidence type="ECO:0000256" key="5">
    <source>
        <dbReference type="ARBA" id="ARBA00022723"/>
    </source>
</evidence>
<dbReference type="PANTHER" id="PTHR22930:SF269">
    <property type="entry name" value="NUCLEASE HARBI1-LIKE PROTEIN"/>
    <property type="match status" value="1"/>
</dbReference>
<evidence type="ECO:0000256" key="1">
    <source>
        <dbReference type="ARBA" id="ARBA00001968"/>
    </source>
</evidence>
<keyword evidence="10" id="KW-1185">Reference proteome</keyword>
<dbReference type="Pfam" id="PF13359">
    <property type="entry name" value="DDE_Tnp_4"/>
    <property type="match status" value="1"/>
</dbReference>
<gene>
    <name evidence="9" type="ORF">APLA_LOCUS3346</name>
</gene>
<comment type="caution">
    <text evidence="9">The sequence shown here is derived from an EMBL/GenBank/DDBJ whole genome shotgun (WGS) entry which is preliminary data.</text>
</comment>
<sequence>MCFGKFETLLNILREDLQKQTTKFRRPIEPEERLAICLRFLATGNSFRSLAFNYRLGEKTVRYIVYETCTAIWNNMKVPTPSEEDWKQIARKYWEKLNFPNCIGALDGKHVVFECPANSGSKYFCYKKTFSIVLLALVDADYRFTLLDIGGLGKNSDSCLFANSVVGKSLAQNKLNIPDDKALPGTEEIMPHVIVLEGLEFMKGGYL</sequence>
<evidence type="ECO:0000256" key="7">
    <source>
        <dbReference type="ARBA" id="ARBA00023242"/>
    </source>
</evidence>
<evidence type="ECO:0000256" key="4">
    <source>
        <dbReference type="ARBA" id="ARBA00022722"/>
    </source>
</evidence>
<name>A0A8S0Z768_ARCPL</name>
<reference evidence="9 10" key="1">
    <citation type="submission" date="2020-04" db="EMBL/GenBank/DDBJ databases">
        <authorList>
            <person name="Wallbank WR R."/>
            <person name="Pardo Diaz C."/>
            <person name="Kozak K."/>
            <person name="Martin S."/>
            <person name="Jiggins C."/>
            <person name="Moest M."/>
            <person name="Warren A I."/>
            <person name="Byers J.R.P. K."/>
            <person name="Montejo-Kovacevich G."/>
            <person name="Yen C E."/>
        </authorList>
    </citation>
    <scope>NUCLEOTIDE SEQUENCE [LARGE SCALE GENOMIC DNA]</scope>
</reference>
<evidence type="ECO:0000313" key="10">
    <source>
        <dbReference type="Proteomes" id="UP000494106"/>
    </source>
</evidence>
<evidence type="ECO:0000256" key="2">
    <source>
        <dbReference type="ARBA" id="ARBA00004123"/>
    </source>
</evidence>
<comment type="cofactor">
    <cofactor evidence="1">
        <name>a divalent metal cation</name>
        <dbReference type="ChEBI" id="CHEBI:60240"/>
    </cofactor>
</comment>
<dbReference type="GO" id="GO:0005634">
    <property type="term" value="C:nucleus"/>
    <property type="evidence" value="ECO:0007669"/>
    <property type="project" value="UniProtKB-SubCell"/>
</dbReference>
<evidence type="ECO:0000256" key="6">
    <source>
        <dbReference type="ARBA" id="ARBA00022801"/>
    </source>
</evidence>
<feature type="domain" description="DDE Tnp4" evidence="8">
    <location>
        <begin position="106"/>
        <end position="178"/>
    </location>
</feature>
<dbReference type="GO" id="GO:0004518">
    <property type="term" value="F:nuclease activity"/>
    <property type="evidence" value="ECO:0007669"/>
    <property type="project" value="UniProtKB-KW"/>
</dbReference>
<organism evidence="9 10">
    <name type="scientific">Arctia plantaginis</name>
    <name type="common">Wood tiger moth</name>
    <name type="synonym">Phalaena plantaginis</name>
    <dbReference type="NCBI Taxonomy" id="874455"/>
    <lineage>
        <taxon>Eukaryota</taxon>
        <taxon>Metazoa</taxon>
        <taxon>Ecdysozoa</taxon>
        <taxon>Arthropoda</taxon>
        <taxon>Hexapoda</taxon>
        <taxon>Insecta</taxon>
        <taxon>Pterygota</taxon>
        <taxon>Neoptera</taxon>
        <taxon>Endopterygota</taxon>
        <taxon>Lepidoptera</taxon>
        <taxon>Glossata</taxon>
        <taxon>Ditrysia</taxon>
        <taxon>Noctuoidea</taxon>
        <taxon>Erebidae</taxon>
        <taxon>Arctiinae</taxon>
        <taxon>Arctia</taxon>
    </lineage>
</organism>
<proteinExistence type="inferred from homology"/>
<keyword evidence="6" id="KW-0378">Hydrolase</keyword>
<dbReference type="GO" id="GO:0016787">
    <property type="term" value="F:hydrolase activity"/>
    <property type="evidence" value="ECO:0007669"/>
    <property type="project" value="UniProtKB-KW"/>
</dbReference>
<dbReference type="InterPro" id="IPR027806">
    <property type="entry name" value="HARBI1_dom"/>
</dbReference>
<evidence type="ECO:0000256" key="3">
    <source>
        <dbReference type="ARBA" id="ARBA00006958"/>
    </source>
</evidence>
<protein>
    <recommendedName>
        <fullName evidence="8">DDE Tnp4 domain-containing protein</fullName>
    </recommendedName>
</protein>
<dbReference type="PANTHER" id="PTHR22930">
    <property type="match status" value="1"/>
</dbReference>
<evidence type="ECO:0000313" key="9">
    <source>
        <dbReference type="EMBL" id="CAB3227698.1"/>
    </source>
</evidence>
<comment type="similarity">
    <text evidence="3">Belongs to the HARBI1 family.</text>
</comment>
<dbReference type="Proteomes" id="UP000494106">
    <property type="component" value="Unassembled WGS sequence"/>
</dbReference>
<keyword evidence="7" id="KW-0539">Nucleus</keyword>
<keyword evidence="4" id="KW-0540">Nuclease</keyword>
<accession>A0A8S0Z768</accession>
<dbReference type="InterPro" id="IPR045249">
    <property type="entry name" value="HARBI1-like"/>
</dbReference>
<dbReference type="AlphaFoldDB" id="A0A8S0Z768"/>
<dbReference type="EMBL" id="CADEBC010000290">
    <property type="protein sequence ID" value="CAB3227698.1"/>
    <property type="molecule type" value="Genomic_DNA"/>
</dbReference>
<comment type="subcellular location">
    <subcellularLocation>
        <location evidence="2">Nucleus</location>
    </subcellularLocation>
</comment>